<sequence>MNWFEIVLNGAIFVALVAGVIAERKWTNRINKRLDGMNVKLNSVSRTASDAKVNSLDARREARQVKYLVNEQQVIVGGKLPDTPRNRELVERLRTAAERVSAKRAHPAGKGIVQTTESGVSFVPTEATKGVSE</sequence>
<feature type="transmembrane region" description="Helical" evidence="1">
    <location>
        <begin position="6"/>
        <end position="23"/>
    </location>
</feature>
<dbReference type="GeneID" id="40086290"/>
<proteinExistence type="predicted"/>
<keyword evidence="3" id="KW-1185">Reference proteome</keyword>
<dbReference type="RefSeq" id="YP_009610200.1">
    <property type="nucleotide sequence ID" value="NC_042001.1"/>
</dbReference>
<dbReference type="KEGG" id="vg:40086290"/>
<keyword evidence="1" id="KW-0472">Membrane</keyword>
<keyword evidence="1" id="KW-0812">Transmembrane</keyword>
<gene>
    <name evidence="2" type="primary">78</name>
    <name evidence="2" type="ORF">SEA_MOLIVIA_78</name>
</gene>
<dbReference type="Proteomes" id="UP000225204">
    <property type="component" value="Segment"/>
</dbReference>
<keyword evidence="1" id="KW-1133">Transmembrane helix</keyword>
<evidence type="ECO:0000313" key="3">
    <source>
        <dbReference type="Proteomes" id="UP000225204"/>
    </source>
</evidence>
<organism evidence="2 3">
    <name type="scientific">Arthrobacter phage Molivia</name>
    <dbReference type="NCBI Taxonomy" id="2015839"/>
    <lineage>
        <taxon>Viruses</taxon>
        <taxon>Duplodnaviria</taxon>
        <taxon>Heunggongvirae</taxon>
        <taxon>Uroviricota</taxon>
        <taxon>Caudoviricetes</taxon>
        <taxon>Amigovirus</taxon>
        <taxon>Amigovirus molivia</taxon>
    </lineage>
</organism>
<evidence type="ECO:0000256" key="1">
    <source>
        <dbReference type="SAM" id="Phobius"/>
    </source>
</evidence>
<reference evidence="3" key="1">
    <citation type="submission" date="2017-06" db="EMBL/GenBank/DDBJ databases">
        <authorList>
            <person name="Kim H.J."/>
            <person name="Triplett B.A."/>
        </authorList>
    </citation>
    <scope>NUCLEOTIDE SEQUENCE [LARGE SCALE GENOMIC DNA]</scope>
</reference>
<accession>A0A286S1T8</accession>
<protein>
    <submittedName>
        <fullName evidence="2">Uncharacterized protein</fullName>
    </submittedName>
</protein>
<name>A0A286S1T8_9CAUD</name>
<evidence type="ECO:0000313" key="2">
    <source>
        <dbReference type="EMBL" id="ASX99299.1"/>
    </source>
</evidence>
<dbReference type="EMBL" id="MF185731">
    <property type="protein sequence ID" value="ASX99299.1"/>
    <property type="molecule type" value="Genomic_DNA"/>
</dbReference>